<evidence type="ECO:0000313" key="1">
    <source>
        <dbReference type="EMBL" id="KAH0618255.1"/>
    </source>
</evidence>
<dbReference type="EMBL" id="JAIPUX010005289">
    <property type="protein sequence ID" value="KAH0618255.1"/>
    <property type="molecule type" value="Genomic_DNA"/>
</dbReference>
<comment type="caution">
    <text evidence="1">The sequence shown here is derived from an EMBL/GenBank/DDBJ whole genome shotgun (WGS) entry which is preliminary data.</text>
</comment>
<gene>
    <name evidence="1" type="ORF">JD844_017282</name>
</gene>
<reference evidence="1 2" key="1">
    <citation type="journal article" date="2022" name="Gigascience">
        <title>A chromosome-level genome assembly and annotation of the desert horned lizard, Phrynosoma platyrhinos, provides insight into chromosomal rearrangements among reptiles.</title>
        <authorList>
            <person name="Koochekian N."/>
            <person name="Ascanio A."/>
            <person name="Farleigh K."/>
            <person name="Card D.C."/>
            <person name="Schield D.R."/>
            <person name="Castoe T.A."/>
            <person name="Jezkova T."/>
        </authorList>
    </citation>
    <scope>NUCLEOTIDE SEQUENCE [LARGE SCALE GENOMIC DNA]</scope>
    <source>
        <strain evidence="1">NK-2021</strain>
    </source>
</reference>
<sequence length="127" mass="14614">MECYFCYLQLRSKQLVSYEDSYGSKKNDSSEINYSSPFQPRQIQNDFQGNFLENAKIPAHELPFVEEPNLLQQYKDSGLSSSTYELSQYIGDSSNNYEAAPSKDWSPIQGGEVFKAINLWDEEDEGR</sequence>
<protein>
    <submittedName>
        <fullName evidence="1">Uncharacterized protein</fullName>
    </submittedName>
</protein>
<dbReference type="Proteomes" id="UP000826234">
    <property type="component" value="Unassembled WGS sequence"/>
</dbReference>
<keyword evidence="2" id="KW-1185">Reference proteome</keyword>
<organism evidence="1 2">
    <name type="scientific">Phrynosoma platyrhinos</name>
    <name type="common">Desert horned lizard</name>
    <dbReference type="NCBI Taxonomy" id="52577"/>
    <lineage>
        <taxon>Eukaryota</taxon>
        <taxon>Metazoa</taxon>
        <taxon>Chordata</taxon>
        <taxon>Craniata</taxon>
        <taxon>Vertebrata</taxon>
        <taxon>Euteleostomi</taxon>
        <taxon>Lepidosauria</taxon>
        <taxon>Squamata</taxon>
        <taxon>Bifurcata</taxon>
        <taxon>Unidentata</taxon>
        <taxon>Episquamata</taxon>
        <taxon>Toxicofera</taxon>
        <taxon>Iguania</taxon>
        <taxon>Phrynosomatidae</taxon>
        <taxon>Phrynosomatinae</taxon>
        <taxon>Phrynosoma</taxon>
    </lineage>
</organism>
<evidence type="ECO:0000313" key="2">
    <source>
        <dbReference type="Proteomes" id="UP000826234"/>
    </source>
</evidence>
<proteinExistence type="predicted"/>
<accession>A0ABQ7SLP2</accession>
<name>A0ABQ7SLP2_PHRPL</name>